<keyword evidence="6 9" id="KW-0472">Membrane</keyword>
<evidence type="ECO:0000256" key="5">
    <source>
        <dbReference type="ARBA" id="ARBA00022989"/>
    </source>
</evidence>
<evidence type="ECO:0000313" key="11">
    <source>
        <dbReference type="EMBL" id="OIW22424.1"/>
    </source>
</evidence>
<comment type="similarity">
    <text evidence="2 7">Belongs to the major facilitator superfamily. Sugar transporter (TC 2.A.1.1) family.</text>
</comment>
<feature type="transmembrane region" description="Helical" evidence="9">
    <location>
        <begin position="91"/>
        <end position="109"/>
    </location>
</feature>
<name>A0A1J7IXU6_9PEZI</name>
<evidence type="ECO:0000259" key="10">
    <source>
        <dbReference type="PROSITE" id="PS50850"/>
    </source>
</evidence>
<feature type="transmembrane region" description="Helical" evidence="9">
    <location>
        <begin position="272"/>
        <end position="294"/>
    </location>
</feature>
<dbReference type="EMBL" id="KV875115">
    <property type="protein sequence ID" value="OIW22424.1"/>
    <property type="molecule type" value="Genomic_DNA"/>
</dbReference>
<comment type="subcellular location">
    <subcellularLocation>
        <location evidence="1">Membrane</location>
        <topology evidence="1">Multi-pass membrane protein</topology>
    </subcellularLocation>
</comment>
<keyword evidence="4 9" id="KW-0812">Transmembrane</keyword>
<feature type="compositionally biased region" description="Basic and acidic residues" evidence="8">
    <location>
        <begin position="511"/>
        <end position="522"/>
    </location>
</feature>
<feature type="transmembrane region" description="Helical" evidence="9">
    <location>
        <begin position="177"/>
        <end position="200"/>
    </location>
</feature>
<dbReference type="NCBIfam" id="TIGR00879">
    <property type="entry name" value="SP"/>
    <property type="match status" value="1"/>
</dbReference>
<dbReference type="Gene3D" id="1.20.1250.20">
    <property type="entry name" value="MFS general substrate transporter like domains"/>
    <property type="match status" value="1"/>
</dbReference>
<keyword evidence="3 7" id="KW-0813">Transport</keyword>
<dbReference type="InterPro" id="IPR050360">
    <property type="entry name" value="MFS_Sugar_Transporters"/>
</dbReference>
<dbReference type="PROSITE" id="PS00217">
    <property type="entry name" value="SUGAR_TRANSPORT_2"/>
    <property type="match status" value="1"/>
</dbReference>
<evidence type="ECO:0000256" key="4">
    <source>
        <dbReference type="ARBA" id="ARBA00022692"/>
    </source>
</evidence>
<evidence type="ECO:0000256" key="1">
    <source>
        <dbReference type="ARBA" id="ARBA00004141"/>
    </source>
</evidence>
<evidence type="ECO:0000256" key="7">
    <source>
        <dbReference type="RuleBase" id="RU003346"/>
    </source>
</evidence>
<evidence type="ECO:0000256" key="8">
    <source>
        <dbReference type="SAM" id="MobiDB-lite"/>
    </source>
</evidence>
<dbReference type="SUPFAM" id="SSF103473">
    <property type="entry name" value="MFS general substrate transporter"/>
    <property type="match status" value="1"/>
</dbReference>
<feature type="transmembrane region" description="Helical" evidence="9">
    <location>
        <begin position="405"/>
        <end position="427"/>
    </location>
</feature>
<dbReference type="InterPro" id="IPR005829">
    <property type="entry name" value="Sugar_transporter_CS"/>
</dbReference>
<dbReference type="InterPro" id="IPR036259">
    <property type="entry name" value="MFS_trans_sf"/>
</dbReference>
<feature type="transmembrane region" description="Helical" evidence="9">
    <location>
        <begin position="115"/>
        <end position="135"/>
    </location>
</feature>
<feature type="transmembrane region" description="Helical" evidence="9">
    <location>
        <begin position="363"/>
        <end position="384"/>
    </location>
</feature>
<organism evidence="11 12">
    <name type="scientific">Coniochaeta ligniaria NRRL 30616</name>
    <dbReference type="NCBI Taxonomy" id="1408157"/>
    <lineage>
        <taxon>Eukaryota</taxon>
        <taxon>Fungi</taxon>
        <taxon>Dikarya</taxon>
        <taxon>Ascomycota</taxon>
        <taxon>Pezizomycotina</taxon>
        <taxon>Sordariomycetes</taxon>
        <taxon>Sordariomycetidae</taxon>
        <taxon>Coniochaetales</taxon>
        <taxon>Coniochaetaceae</taxon>
        <taxon>Coniochaeta</taxon>
    </lineage>
</organism>
<dbReference type="InParanoid" id="A0A1J7IXU6"/>
<accession>A0A1J7IXU6</accession>
<dbReference type="AlphaFoldDB" id="A0A1J7IXU6"/>
<proteinExistence type="inferred from homology"/>
<evidence type="ECO:0000313" key="12">
    <source>
        <dbReference type="Proteomes" id="UP000182658"/>
    </source>
</evidence>
<evidence type="ECO:0000256" key="2">
    <source>
        <dbReference type="ARBA" id="ARBA00010992"/>
    </source>
</evidence>
<dbReference type="GO" id="GO:0005351">
    <property type="term" value="F:carbohydrate:proton symporter activity"/>
    <property type="evidence" value="ECO:0007669"/>
    <property type="project" value="TreeGrafter"/>
</dbReference>
<dbReference type="InterPro" id="IPR020846">
    <property type="entry name" value="MFS_dom"/>
</dbReference>
<keyword evidence="12" id="KW-1185">Reference proteome</keyword>
<dbReference type="GO" id="GO:0016020">
    <property type="term" value="C:membrane"/>
    <property type="evidence" value="ECO:0007669"/>
    <property type="project" value="UniProtKB-SubCell"/>
</dbReference>
<feature type="transmembrane region" description="Helical" evidence="9">
    <location>
        <begin position="306"/>
        <end position="330"/>
    </location>
</feature>
<sequence length="522" mass="57005">MGFGLPYYPAWYGQTLVVMITACCSSGFILFGYDQGVMSGIIGADNQFGKDFGHPNAGLQGTIAAVYEIGACAGSLATIGFGDILGRRRTILLGTIVQIIGCIIQVSAFTVPQFIVGRVITGLGVGALTSTIPTYQSETCPPKNRGKVIAIDCMVTLIGVVWAYWMDYGFSFIDSPAQWRFPVGFQLVFSVTTIALLLFLPESPRWLAQNGDHEQSRAVIARLAGRGVPLDDPQVTLMYEEIQDAIRLESEGGPFQYKELFTGGKLQNFRRILLCIGVDGFSQISGINLITYYAPVIFQSIGLSRSLSLLIAGFNATEYLLASLIPIWIIERVGRRQLMMTGSVGQALSMLVLAICVKDGSKAAGYVACACLFTFNTFFAWGWLTTPWLYAPEVCTLRIRQKGAACASAAFWICNFIVVEITPVAVANIGWRTYILFFCTNAVIAPVVYLFFPETTNMPLECADHLFEKGGFTKGAHRGKAHVREVIEQYNLAHGNIISTRTTDSPPVEVYEDKSATKDDSA</sequence>
<feature type="transmembrane region" description="Helical" evidence="9">
    <location>
        <begin position="147"/>
        <end position="165"/>
    </location>
</feature>
<dbReference type="PANTHER" id="PTHR48022:SF28">
    <property type="entry name" value="MAJOR FACILITATOR SUPERFAMILY (MFS) PROFILE DOMAIN-CONTAINING PROTEIN-RELATED"/>
    <property type="match status" value="1"/>
</dbReference>
<protein>
    <submittedName>
        <fullName evidence="11">General substrate transporter</fullName>
    </submittedName>
</protein>
<dbReference type="Proteomes" id="UP000182658">
    <property type="component" value="Unassembled WGS sequence"/>
</dbReference>
<keyword evidence="5 9" id="KW-1133">Transmembrane helix</keyword>
<dbReference type="PROSITE" id="PS50850">
    <property type="entry name" value="MFS"/>
    <property type="match status" value="1"/>
</dbReference>
<feature type="transmembrane region" description="Helical" evidence="9">
    <location>
        <begin position="433"/>
        <end position="452"/>
    </location>
</feature>
<feature type="domain" description="Major facilitator superfamily (MFS) profile" evidence="10">
    <location>
        <begin position="20"/>
        <end position="456"/>
    </location>
</feature>
<dbReference type="InterPro" id="IPR005828">
    <property type="entry name" value="MFS_sugar_transport-like"/>
</dbReference>
<evidence type="ECO:0000256" key="6">
    <source>
        <dbReference type="ARBA" id="ARBA00023136"/>
    </source>
</evidence>
<reference evidence="11 12" key="1">
    <citation type="submission" date="2016-10" db="EMBL/GenBank/DDBJ databases">
        <title>Draft genome sequence of Coniochaeta ligniaria NRRL30616, a lignocellulolytic fungus for bioabatement of inhibitors in plant biomass hydrolysates.</title>
        <authorList>
            <consortium name="DOE Joint Genome Institute"/>
            <person name="Jimenez D.J."/>
            <person name="Hector R.E."/>
            <person name="Riley R."/>
            <person name="Sun H."/>
            <person name="Grigoriev I.V."/>
            <person name="Van Elsas J.D."/>
            <person name="Nichols N.N."/>
        </authorList>
    </citation>
    <scope>NUCLEOTIDE SEQUENCE [LARGE SCALE GENOMIC DNA]</scope>
    <source>
        <strain evidence="11 12">NRRL 30616</strain>
    </source>
</reference>
<dbReference type="Pfam" id="PF00083">
    <property type="entry name" value="Sugar_tr"/>
    <property type="match status" value="1"/>
</dbReference>
<feature type="transmembrane region" description="Helical" evidence="9">
    <location>
        <begin position="12"/>
        <end position="33"/>
    </location>
</feature>
<feature type="region of interest" description="Disordered" evidence="8">
    <location>
        <begin position="501"/>
        <end position="522"/>
    </location>
</feature>
<dbReference type="PANTHER" id="PTHR48022">
    <property type="entry name" value="PLASTIDIC GLUCOSE TRANSPORTER 4"/>
    <property type="match status" value="1"/>
</dbReference>
<dbReference type="OrthoDB" id="6133115at2759"/>
<gene>
    <name evidence="11" type="ORF">CONLIGDRAFT_626191</name>
</gene>
<evidence type="ECO:0000256" key="3">
    <source>
        <dbReference type="ARBA" id="ARBA00022448"/>
    </source>
</evidence>
<dbReference type="FunFam" id="1.20.1250.20:FF:000090">
    <property type="entry name" value="MFS sugar transporter, putative"/>
    <property type="match status" value="1"/>
</dbReference>
<dbReference type="PRINTS" id="PR00171">
    <property type="entry name" value="SUGRTRNSPORT"/>
</dbReference>
<evidence type="ECO:0000256" key="9">
    <source>
        <dbReference type="SAM" id="Phobius"/>
    </source>
</evidence>
<dbReference type="InterPro" id="IPR003663">
    <property type="entry name" value="Sugar/inositol_transpt"/>
</dbReference>